<gene>
    <name evidence="2" type="ORF">PRG01_0000300</name>
</gene>
<evidence type="ECO:0000256" key="1">
    <source>
        <dbReference type="SAM" id="Phobius"/>
    </source>
</evidence>
<reference evidence="2 3" key="1">
    <citation type="submission" date="2016-09" db="EMBL/GenBank/DDBJ databases">
        <authorList>
            <consortium name="Pathogen Informatics"/>
        </authorList>
    </citation>
    <scope>NUCLEOTIDE SEQUENCE [LARGE SCALE GENOMIC DNA]</scope>
</reference>
<dbReference type="OrthoDB" id="378781at2759"/>
<keyword evidence="1" id="KW-0812">Transmembrane</keyword>
<dbReference type="EMBL" id="OFAE01000009">
    <property type="protein sequence ID" value="SOV84004.1"/>
    <property type="molecule type" value="Genomic_DNA"/>
</dbReference>
<keyword evidence="1" id="KW-0472">Membrane</keyword>
<evidence type="ECO:0000313" key="3">
    <source>
        <dbReference type="Proteomes" id="UP000240500"/>
    </source>
</evidence>
<dbReference type="VEuPathDB" id="PlasmoDB:PRG01_0000300"/>
<organism evidence="2 3">
    <name type="scientific">Plasmodium reichenowi</name>
    <dbReference type="NCBI Taxonomy" id="5854"/>
    <lineage>
        <taxon>Eukaryota</taxon>
        <taxon>Sar</taxon>
        <taxon>Alveolata</taxon>
        <taxon>Apicomplexa</taxon>
        <taxon>Aconoidasida</taxon>
        <taxon>Haemosporida</taxon>
        <taxon>Plasmodiidae</taxon>
        <taxon>Plasmodium</taxon>
        <taxon>Plasmodium (Laverania)</taxon>
    </lineage>
</organism>
<proteinExistence type="predicted"/>
<dbReference type="VEuPathDB" id="PlasmoDB:PRCDC_1038300"/>
<keyword evidence="1" id="KW-1133">Transmembrane helix</keyword>
<dbReference type="AlphaFoldDB" id="A0A2P9DSR8"/>
<evidence type="ECO:0000313" key="2">
    <source>
        <dbReference type="EMBL" id="SOV84004.1"/>
    </source>
</evidence>
<accession>A0A2P9DSR8</accession>
<dbReference type="Proteomes" id="UP000240500">
    <property type="component" value="Unassembled WGS sequence"/>
</dbReference>
<feature type="transmembrane region" description="Helical" evidence="1">
    <location>
        <begin position="13"/>
        <end position="31"/>
    </location>
</feature>
<name>A0A2P9DSR8_PLARE</name>
<sequence length="189" mass="22540">MNKEIRSCNYFKLSFFNIVLCILIITHKFCLEQISHNKKNTVDIINAGYNRLLAESQERNESKTHSSENLFTHPIDNKLEEIVTKCHKTSSKSTLNHEIQQKYDNEIEQKECKNEKNNESSIQKFHKKSPYNKLKTISKIALIIIFWQFSILYYILRYIYNKNKKYIHTDQAYILDKNTNGINEKKKKK</sequence>
<protein>
    <submittedName>
        <fullName evidence="2">Uncharacterized protein</fullName>
    </submittedName>
</protein>
<feature type="transmembrane region" description="Helical" evidence="1">
    <location>
        <begin position="137"/>
        <end position="156"/>
    </location>
</feature>